<dbReference type="STRING" id="1443111.Z949_1376"/>
<dbReference type="InterPro" id="IPR029058">
    <property type="entry name" value="AB_hydrolase_fold"/>
</dbReference>
<dbReference type="SUPFAM" id="SSF53474">
    <property type="entry name" value="alpha/beta-Hydrolases"/>
    <property type="match status" value="1"/>
</dbReference>
<evidence type="ECO:0000313" key="5">
    <source>
        <dbReference type="Proteomes" id="UP000284407"/>
    </source>
</evidence>
<dbReference type="AlphaFoldDB" id="A0A420DIJ5"/>
<protein>
    <submittedName>
        <fullName evidence="4">Polyhydroxybutyrate depolymerase</fullName>
    </submittedName>
</protein>
<comment type="caution">
    <text evidence="4">The sequence shown here is derived from an EMBL/GenBank/DDBJ whole genome shotgun (WGS) entry which is preliminary data.</text>
</comment>
<dbReference type="InterPro" id="IPR050955">
    <property type="entry name" value="Plant_Biomass_Hydrol_Est"/>
</dbReference>
<dbReference type="RefSeq" id="WP_025061938.1">
    <property type="nucleotide sequence ID" value="NZ_RAQK01000002.1"/>
</dbReference>
<dbReference type="EMBL" id="RAQK01000002">
    <property type="protein sequence ID" value="RKE94025.1"/>
    <property type="molecule type" value="Genomic_DNA"/>
</dbReference>
<dbReference type="Pfam" id="PF10503">
    <property type="entry name" value="Esterase_PHB"/>
    <property type="match status" value="1"/>
</dbReference>
<proteinExistence type="predicted"/>
<dbReference type="Gene3D" id="3.40.50.1820">
    <property type="entry name" value="alpha/beta hydrolase"/>
    <property type="match status" value="1"/>
</dbReference>
<name>A0A420DIJ5_9RHOB</name>
<evidence type="ECO:0000256" key="1">
    <source>
        <dbReference type="ARBA" id="ARBA00022729"/>
    </source>
</evidence>
<dbReference type="Proteomes" id="UP000284407">
    <property type="component" value="Unassembled WGS sequence"/>
</dbReference>
<organism evidence="4 5">
    <name type="scientific">Sulfitobacter guttiformis</name>
    <dbReference type="NCBI Taxonomy" id="74349"/>
    <lineage>
        <taxon>Bacteria</taxon>
        <taxon>Pseudomonadati</taxon>
        <taxon>Pseudomonadota</taxon>
        <taxon>Alphaproteobacteria</taxon>
        <taxon>Rhodobacterales</taxon>
        <taxon>Roseobacteraceae</taxon>
        <taxon>Sulfitobacter</taxon>
    </lineage>
</organism>
<evidence type="ECO:0000256" key="3">
    <source>
        <dbReference type="SAM" id="SignalP"/>
    </source>
</evidence>
<keyword evidence="5" id="KW-1185">Reference proteome</keyword>
<dbReference type="InterPro" id="IPR010126">
    <property type="entry name" value="Esterase_phb"/>
</dbReference>
<accession>A0A420DIJ5</accession>
<dbReference type="PANTHER" id="PTHR43037:SF1">
    <property type="entry name" value="BLL1128 PROTEIN"/>
    <property type="match status" value="1"/>
</dbReference>
<keyword evidence="2" id="KW-0378">Hydrolase</keyword>
<evidence type="ECO:0000256" key="2">
    <source>
        <dbReference type="ARBA" id="ARBA00022801"/>
    </source>
</evidence>
<dbReference type="GO" id="GO:0016787">
    <property type="term" value="F:hydrolase activity"/>
    <property type="evidence" value="ECO:0007669"/>
    <property type="project" value="UniProtKB-KW"/>
</dbReference>
<sequence length="274" mass="28646">MRFLSAAVIALLLTLCPAVSGAAPATRVTDGRITSLPAPLVVVLHGFTASGPAIQRKTNFDALARANGFIVAYPSGPRRRWDDRSAASADVKTLSALIASLIAEGRADPGRIYLAGHSNGGGMAMRMACARPDLIRAIAVVAMNAPTSPHCAGPPPIMAALFIHGTEDPIVPAQGLSGTRRHAGVLTVEQTLSDWAERNRCAGPVTSQTFNQTGGATKAILQSYQRCAEPLLHIILTGHGHEWPGAGPRATWIQGPASRELDAAAAIWGFFAPL</sequence>
<feature type="signal peptide" evidence="3">
    <location>
        <begin position="1"/>
        <end position="22"/>
    </location>
</feature>
<dbReference type="PANTHER" id="PTHR43037">
    <property type="entry name" value="UNNAMED PRODUCT-RELATED"/>
    <property type="match status" value="1"/>
</dbReference>
<dbReference type="OrthoDB" id="9767239at2"/>
<feature type="chain" id="PRO_5019324087" evidence="3">
    <location>
        <begin position="23"/>
        <end position="274"/>
    </location>
</feature>
<gene>
    <name evidence="4" type="ORF">C8N30_3130</name>
</gene>
<evidence type="ECO:0000313" key="4">
    <source>
        <dbReference type="EMBL" id="RKE94025.1"/>
    </source>
</evidence>
<reference evidence="4 5" key="1">
    <citation type="submission" date="2018-09" db="EMBL/GenBank/DDBJ databases">
        <title>Genomic Encyclopedia of Archaeal and Bacterial Type Strains, Phase II (KMG-II): from individual species to whole genera.</title>
        <authorList>
            <person name="Goeker M."/>
        </authorList>
    </citation>
    <scope>NUCLEOTIDE SEQUENCE [LARGE SCALE GENOMIC DNA]</scope>
    <source>
        <strain evidence="4 5">DSM 11458</strain>
    </source>
</reference>
<keyword evidence="1 3" id="KW-0732">Signal</keyword>
<dbReference type="GO" id="GO:0005576">
    <property type="term" value="C:extracellular region"/>
    <property type="evidence" value="ECO:0007669"/>
    <property type="project" value="InterPro"/>
</dbReference>